<dbReference type="NCBIfam" id="NF002010">
    <property type="entry name" value="PRK00811.1"/>
    <property type="match status" value="1"/>
</dbReference>
<feature type="binding site" evidence="3">
    <location>
        <position position="90"/>
    </location>
    <ligand>
        <name>spermidine</name>
        <dbReference type="ChEBI" id="CHEBI:57834"/>
    </ligand>
</feature>
<organism evidence="8 11">
    <name type="scientific">Cuniculiplasma divulgatum</name>
    <dbReference type="NCBI Taxonomy" id="1673428"/>
    <lineage>
        <taxon>Archaea</taxon>
        <taxon>Methanobacteriati</taxon>
        <taxon>Thermoplasmatota</taxon>
        <taxon>Thermoplasmata</taxon>
        <taxon>Thermoplasmatales</taxon>
        <taxon>Cuniculiplasmataceae</taxon>
        <taxon>Cuniculiplasma</taxon>
    </lineage>
</organism>
<keyword evidence="3 6" id="KW-0745">Spermidine biosynthesis</keyword>
<dbReference type="PROSITE" id="PS51006">
    <property type="entry name" value="PABS_2"/>
    <property type="match status" value="1"/>
</dbReference>
<accession>A0A1N5W844</accession>
<comment type="catalytic activity">
    <reaction evidence="3 6">
        <text>S-adenosyl 3-(methylsulfanyl)propylamine + putrescine = S-methyl-5'-thioadenosine + spermidine + H(+)</text>
        <dbReference type="Rhea" id="RHEA:12721"/>
        <dbReference type="ChEBI" id="CHEBI:15378"/>
        <dbReference type="ChEBI" id="CHEBI:17509"/>
        <dbReference type="ChEBI" id="CHEBI:57443"/>
        <dbReference type="ChEBI" id="CHEBI:57834"/>
        <dbReference type="ChEBI" id="CHEBI:326268"/>
        <dbReference type="EC" id="2.5.1.16"/>
    </reaction>
</comment>
<dbReference type="AlphaFoldDB" id="A0A1N5W844"/>
<evidence type="ECO:0000256" key="3">
    <source>
        <dbReference type="HAMAP-Rule" id="MF_00198"/>
    </source>
</evidence>
<evidence type="ECO:0000256" key="5">
    <source>
        <dbReference type="RuleBase" id="RU003836"/>
    </source>
</evidence>
<dbReference type="Gene3D" id="3.40.50.150">
    <property type="entry name" value="Vaccinia Virus protein VP39"/>
    <property type="match status" value="1"/>
</dbReference>
<comment type="similarity">
    <text evidence="1 3 5">Belongs to the spermidine/spermine synthase family.</text>
</comment>
<dbReference type="PROSITE" id="PS01330">
    <property type="entry name" value="PABS_1"/>
    <property type="match status" value="1"/>
</dbReference>
<dbReference type="STRING" id="1673428.CPM_1668"/>
<dbReference type="SUPFAM" id="SSF53335">
    <property type="entry name" value="S-adenosyl-L-methionine-dependent methyltransferases"/>
    <property type="match status" value="1"/>
</dbReference>
<reference evidence="10" key="2">
    <citation type="submission" date="2016-06" db="EMBL/GenBank/DDBJ databases">
        <authorList>
            <person name="Toshchakov V.S."/>
        </authorList>
    </citation>
    <scope>NUCLEOTIDE SEQUENCE [LARGE SCALE GENOMIC DNA]</scope>
    <source>
        <strain>PM4 (JCM 30641</strain>
        <strain evidence="10">\VKM B-2940)</strain>
    </source>
</reference>
<comment type="pathway">
    <text evidence="3">Amine and polyamine biosynthesis; spermidine biosynthesis; spermidine from putrescine: step 1/1.</text>
</comment>
<dbReference type="Proteomes" id="UP000187822">
    <property type="component" value="Chromosome I"/>
</dbReference>
<feature type="active site" description="Proton acceptor" evidence="3 4">
    <location>
        <position position="158"/>
    </location>
</feature>
<dbReference type="OrthoDB" id="10538at2157"/>
<dbReference type="InterPro" id="IPR001045">
    <property type="entry name" value="Spermi_synthase"/>
</dbReference>
<evidence type="ECO:0000256" key="2">
    <source>
        <dbReference type="ARBA" id="ARBA00022679"/>
    </source>
</evidence>
<feature type="binding site" evidence="3">
    <location>
        <begin position="158"/>
        <end position="161"/>
    </location>
    <ligand>
        <name>spermidine</name>
        <dbReference type="ChEBI" id="CHEBI:57834"/>
    </ligand>
</feature>
<proteinExistence type="inferred from homology"/>
<dbReference type="NCBIfam" id="TIGR00417">
    <property type="entry name" value="speE"/>
    <property type="match status" value="1"/>
</dbReference>
<dbReference type="Proteomes" id="UP000195607">
    <property type="component" value="Chromosome I"/>
</dbReference>
<protein>
    <recommendedName>
        <fullName evidence="3">Polyamine aminopropyltransferase</fullName>
    </recommendedName>
    <alternativeName>
        <fullName evidence="3">Putrescine aminopropyltransferase</fullName>
        <shortName evidence="3">PAPT</shortName>
    </alternativeName>
    <alternativeName>
        <fullName evidence="3">Spermidine synthase</fullName>
        <shortName evidence="3">SPDS</shortName>
        <shortName evidence="3">SPDSY</shortName>
        <ecNumber evidence="3">2.5.1.16</ecNumber>
    </alternativeName>
</protein>
<evidence type="ECO:0000256" key="1">
    <source>
        <dbReference type="ARBA" id="ARBA00007867"/>
    </source>
</evidence>
<dbReference type="EMBL" id="LT671858">
    <property type="protein sequence ID" value="SIM81179.1"/>
    <property type="molecule type" value="Genomic_DNA"/>
</dbReference>
<gene>
    <name evidence="3" type="primary">speE</name>
    <name evidence="9" type="ORF">CPM_1668</name>
    <name evidence="8" type="ORF">CSP5_1697</name>
</gene>
<dbReference type="InterPro" id="IPR030373">
    <property type="entry name" value="PABS_CS"/>
</dbReference>
<dbReference type="InterPro" id="IPR037163">
    <property type="entry name" value="Spermidine_synt_N_sf"/>
</dbReference>
<evidence type="ECO:0000256" key="6">
    <source>
        <dbReference type="RuleBase" id="RU003837"/>
    </source>
</evidence>
<feature type="binding site" evidence="3">
    <location>
        <begin position="140"/>
        <end position="141"/>
    </location>
    <ligand>
        <name>S-methyl-5'-thioadenosine</name>
        <dbReference type="ChEBI" id="CHEBI:17509"/>
    </ligand>
</feature>
<dbReference type="InterPro" id="IPR035246">
    <property type="entry name" value="Spermidine_synt_N"/>
</dbReference>
<comment type="subunit">
    <text evidence="3">Homodimer or homotetramer.</text>
</comment>
<comment type="function">
    <text evidence="3">Catalyzes the irreversible transfer of a propylamine group from the amino donor S-adenosylmethioninamine (decarboxy-AdoMet) to putrescine (1,4-diaminobutane) to yield spermidine.</text>
</comment>
<evidence type="ECO:0000259" key="7">
    <source>
        <dbReference type="PROSITE" id="PS51006"/>
    </source>
</evidence>
<dbReference type="Pfam" id="PF01564">
    <property type="entry name" value="Spermine_synth"/>
    <property type="match status" value="1"/>
</dbReference>
<reference evidence="9" key="3">
    <citation type="submission" date="2016-06" db="EMBL/GenBank/DDBJ databases">
        <authorList>
            <person name="Olsen C.W."/>
            <person name="Carey S."/>
            <person name="Hinshaw L."/>
            <person name="Karasin A.I."/>
        </authorList>
    </citation>
    <scope>NUCLEOTIDE SEQUENCE [LARGE SCALE GENOMIC DNA]</scope>
    <source>
        <strain evidence="9">PM4</strain>
    </source>
</reference>
<dbReference type="EC" id="2.5.1.16" evidence="3"/>
<dbReference type="Pfam" id="PF17284">
    <property type="entry name" value="Spermine_synt_N"/>
    <property type="match status" value="1"/>
</dbReference>
<evidence type="ECO:0000313" key="11">
    <source>
        <dbReference type="Proteomes" id="UP000195607"/>
    </source>
</evidence>
<evidence type="ECO:0000256" key="4">
    <source>
        <dbReference type="PROSITE-ProRule" id="PRU00354"/>
    </source>
</evidence>
<keyword evidence="3 4" id="KW-0620">Polyamine biosynthesis</keyword>
<dbReference type="PANTHER" id="PTHR11558">
    <property type="entry name" value="SPERMIDINE/SPERMINE SYNTHASE"/>
    <property type="match status" value="1"/>
</dbReference>
<keyword evidence="10" id="KW-1185">Reference proteome</keyword>
<evidence type="ECO:0000313" key="8">
    <source>
        <dbReference type="EMBL" id="SIM81179.1"/>
    </source>
</evidence>
<name>A0A1N5W844_9ARCH</name>
<feature type="binding site" evidence="3">
    <location>
        <position position="109"/>
    </location>
    <ligand>
        <name>S-methyl-5'-thioadenosine</name>
        <dbReference type="ChEBI" id="CHEBI:17509"/>
    </ligand>
</feature>
<dbReference type="RefSeq" id="WP_021790436.1">
    <property type="nucleotide sequence ID" value="NZ_LT671858.1"/>
</dbReference>
<dbReference type="Gene3D" id="2.30.140.10">
    <property type="entry name" value="Spermidine synthase, tetramerisation domain"/>
    <property type="match status" value="1"/>
</dbReference>
<dbReference type="HAMAP" id="MF_00198">
    <property type="entry name" value="Spermidine_synth"/>
    <property type="match status" value="1"/>
</dbReference>
<evidence type="ECO:0000313" key="9">
    <source>
        <dbReference type="EMBL" id="SJK85454.1"/>
    </source>
</evidence>
<reference evidence="8 11" key="1">
    <citation type="submission" date="2016-04" db="EMBL/GenBank/DDBJ databases">
        <authorList>
            <person name="Evans L.H."/>
            <person name="Alamgir A."/>
            <person name="Owens N."/>
            <person name="Weber N.D."/>
            <person name="Virtaneva K."/>
            <person name="Barbian K."/>
            <person name="Babar A."/>
            <person name="Rosenke K."/>
        </authorList>
    </citation>
    <scope>NUCLEOTIDE SEQUENCE [LARGE SCALE GENOMIC DNA]</scope>
    <source>
        <strain evidence="8">S5</strain>
        <strain evidence="11">S5(T) (JCM 30642 \VKM B-2941)</strain>
    </source>
</reference>
<feature type="binding site" evidence="3">
    <location>
        <position position="165"/>
    </location>
    <ligand>
        <name>S-methyl-5'-thioadenosine</name>
        <dbReference type="ChEBI" id="CHEBI:17509"/>
    </ligand>
</feature>
<evidence type="ECO:0000313" key="10">
    <source>
        <dbReference type="Proteomes" id="UP000187822"/>
    </source>
</evidence>
<dbReference type="EMBL" id="LT719092">
    <property type="protein sequence ID" value="SJK85454.1"/>
    <property type="molecule type" value="Genomic_DNA"/>
</dbReference>
<dbReference type="InterPro" id="IPR029063">
    <property type="entry name" value="SAM-dependent_MTases_sf"/>
</dbReference>
<feature type="domain" description="PABS" evidence="7">
    <location>
        <begin position="5"/>
        <end position="238"/>
    </location>
</feature>
<dbReference type="GO" id="GO:0008295">
    <property type="term" value="P:spermidine biosynthetic process"/>
    <property type="evidence" value="ECO:0007669"/>
    <property type="project" value="UniProtKB-UniRule"/>
</dbReference>
<dbReference type="InterPro" id="IPR030374">
    <property type="entry name" value="PABS"/>
</dbReference>
<sequence length="274" mass="31006">MKLIENWFSERYSDNLQLSFRVSDQLLSVKTDFQRIDVFETYDFGKLLSIDGTVQLTEKDEFVYHDMITRMPFYYADKIPEKALIIGGGDGGAAGELLKLGLKSIINVEIDGQVVEVCRKHFPKLTASFNDPKVKLIVDDGIKYARNTKEKFDIIIVDSTDPVGPAEDLFNEEFYSNVSRILNDGGVVVTQSGSPFYQPRGIELANKGMRKSFPHVASYVAFIPTYPSGFWSFTMAKKSQIKLRTENVEKGEYFNLEIAKSSFALPEFAKKLTL</sequence>
<feature type="binding site" evidence="3">
    <location>
        <position position="65"/>
    </location>
    <ligand>
        <name>spermidine</name>
        <dbReference type="ChEBI" id="CHEBI:57834"/>
    </ligand>
</feature>
<dbReference type="UniPathway" id="UPA00248">
    <property type="reaction ID" value="UER00314"/>
</dbReference>
<keyword evidence="2 3" id="KW-0808">Transferase</keyword>
<dbReference type="KEGG" id="cdiv:CPM_1668"/>
<dbReference type="PANTHER" id="PTHR11558:SF11">
    <property type="entry name" value="SPERMIDINE SYNTHASE"/>
    <property type="match status" value="1"/>
</dbReference>
<feature type="binding site" evidence="3">
    <location>
        <position position="34"/>
    </location>
    <ligand>
        <name>S-methyl-5'-thioadenosine</name>
        <dbReference type="ChEBI" id="CHEBI:17509"/>
    </ligand>
</feature>
<dbReference type="GO" id="GO:0004766">
    <property type="term" value="F:spermidine synthase activity"/>
    <property type="evidence" value="ECO:0007669"/>
    <property type="project" value="UniProtKB-UniRule"/>
</dbReference>
<dbReference type="GeneID" id="41588939"/>
<dbReference type="CDD" id="cd02440">
    <property type="entry name" value="AdoMet_MTases"/>
    <property type="match status" value="1"/>
</dbReference>